<protein>
    <submittedName>
        <fullName evidence="1">Uncharacterized protein</fullName>
    </submittedName>
</protein>
<reference evidence="1 2" key="1">
    <citation type="submission" date="2016-11" db="EMBL/GenBank/DDBJ databases">
        <title>Complete Genome Sequence of Bradyrhizobium sp. strain J5, an isolated from soybean nodule in Hokkaido.</title>
        <authorList>
            <person name="Kanehara K."/>
        </authorList>
    </citation>
    <scope>NUCLEOTIDE SEQUENCE [LARGE SCALE GENOMIC DNA]</scope>
    <source>
        <strain evidence="1 2">J5</strain>
    </source>
</reference>
<accession>A0A0M9B5Q2</accession>
<dbReference type="EMBL" id="CP017637">
    <property type="protein sequence ID" value="APG06705.1"/>
    <property type="molecule type" value="Genomic_DNA"/>
</dbReference>
<organism evidence="1 2">
    <name type="scientific">Bradyrhizobium japonicum</name>
    <dbReference type="NCBI Taxonomy" id="375"/>
    <lineage>
        <taxon>Bacteria</taxon>
        <taxon>Pseudomonadati</taxon>
        <taxon>Pseudomonadota</taxon>
        <taxon>Alphaproteobacteria</taxon>
        <taxon>Hyphomicrobiales</taxon>
        <taxon>Nitrobacteraceae</taxon>
        <taxon>Bradyrhizobium</taxon>
    </lineage>
</organism>
<evidence type="ECO:0000313" key="2">
    <source>
        <dbReference type="Proteomes" id="UP000181962"/>
    </source>
</evidence>
<name>A0A0M9B5Q2_BRAJP</name>
<sequence>MMRRDKNIKERGQHAIIGKPLYYAYESRRRKLSLPVTADTTLAMEVSHLACVLTKKLTRTAQYETR</sequence>
<proteinExistence type="predicted"/>
<dbReference type="KEGG" id="bjp:RN69_00045"/>
<evidence type="ECO:0000313" key="1">
    <source>
        <dbReference type="EMBL" id="APG06705.1"/>
    </source>
</evidence>
<gene>
    <name evidence="1" type="ORF">BKD09_00045</name>
</gene>
<dbReference type="PATRIC" id="fig|375.37.peg.8965"/>
<dbReference type="Proteomes" id="UP000181962">
    <property type="component" value="Chromosome"/>
</dbReference>
<dbReference type="AlphaFoldDB" id="A0A0M9B5Q2"/>